<dbReference type="Pfam" id="PF11951">
    <property type="entry name" value="Fungal_trans_2"/>
    <property type="match status" value="1"/>
</dbReference>
<dbReference type="GO" id="GO:0003677">
    <property type="term" value="F:DNA binding"/>
    <property type="evidence" value="ECO:0007669"/>
    <property type="project" value="UniProtKB-KW"/>
</dbReference>
<dbReference type="PANTHER" id="PTHR38791">
    <property type="entry name" value="ZN(II)2CYS6 TRANSCRIPTION FACTOR (EUROFUNG)-RELATED-RELATED"/>
    <property type="match status" value="1"/>
</dbReference>
<dbReference type="CDD" id="cd00067">
    <property type="entry name" value="GAL4"/>
    <property type="match status" value="1"/>
</dbReference>
<name>A0A9W9F385_9EURO</name>
<comment type="caution">
    <text evidence="7">The sequence shown here is derived from an EMBL/GenBank/DDBJ whole genome shotgun (WGS) entry which is preliminary data.</text>
</comment>
<evidence type="ECO:0000256" key="3">
    <source>
        <dbReference type="ARBA" id="ARBA00023163"/>
    </source>
</evidence>
<sequence length="662" mass="73694">MTKGCYTCRRRRIICDNGQPTCRKCQDAGKECLGYQKPLVWVKGGVASRGKMMGRSFDEVKKPSVGGRRQSTGAATPTSAKKKPVQRAQEPEMSNSDLNFFSMPASSSEADSSPSSGAQPSPETDWIQEVLDAGNMEPVNFEPSFGFVEEEEVDTSNQPDDRSTAMVHAPQFTPIEYMPTPWGLVDPLLKDFNQTSRLYLHHYHEYMTNDFLIYPQLKNPWRDIISLVGHSPLLGNALLAMGALHFSLISNSDSSIMPWSSQNPLATNSPLAQQDIENMIVSTSSQQLTSKAYRHYLEFKQRTLNQLSKDLLNPVMAKDDITLAAIVVLALLDLFESGSGAWSYHIEGAKKLLRSRPENTLGSGILQGLEAVAIDACLIMEIMGSTLARPGALSKPFYPQTMGPAMLKRLEETSWVGCPAYLLEVIFFVHTLWYPDSDLAAAAPQPTTLGISMQQGKPLSRESYMQLLQGIRSFDPVAWAQEMQAYFHLDDLSSRIALASAYQAGVYLYTSRVLSKARDGYSPSWNDTNLPSDHSQAAQDLITRICSVPISDPHFKCLIWPTFIAGAECRRLSQRSLILEKLAALYQAVTSINVRNAAWVLRLMWQKQDLKRHERENVPVGLVDGLLPSGILGQDDNGDETFDSSFDWVDELDASRLDWLFI</sequence>
<evidence type="ECO:0000256" key="5">
    <source>
        <dbReference type="SAM" id="MobiDB-lite"/>
    </source>
</evidence>
<evidence type="ECO:0000256" key="1">
    <source>
        <dbReference type="ARBA" id="ARBA00023015"/>
    </source>
</evidence>
<dbReference type="PANTHER" id="PTHR38791:SF11">
    <property type="entry name" value="ZN(II)2CYS6 TRANSCRIPTION FACTOR (EUROFUNG)"/>
    <property type="match status" value="1"/>
</dbReference>
<accession>A0A9W9F385</accession>
<dbReference type="InterPro" id="IPR036864">
    <property type="entry name" value="Zn2-C6_fun-type_DNA-bd_sf"/>
</dbReference>
<dbReference type="Gene3D" id="4.10.240.10">
    <property type="entry name" value="Zn(2)-C6 fungal-type DNA-binding domain"/>
    <property type="match status" value="1"/>
</dbReference>
<reference evidence="7" key="1">
    <citation type="submission" date="2022-11" db="EMBL/GenBank/DDBJ databases">
        <authorList>
            <person name="Petersen C."/>
        </authorList>
    </citation>
    <scope>NUCLEOTIDE SEQUENCE</scope>
    <source>
        <strain evidence="7">IBT 30069</strain>
    </source>
</reference>
<keyword evidence="3" id="KW-0804">Transcription</keyword>
<evidence type="ECO:0000259" key="6">
    <source>
        <dbReference type="PROSITE" id="PS50048"/>
    </source>
</evidence>
<dbReference type="GO" id="GO:0008270">
    <property type="term" value="F:zinc ion binding"/>
    <property type="evidence" value="ECO:0007669"/>
    <property type="project" value="InterPro"/>
</dbReference>
<dbReference type="PROSITE" id="PS50048">
    <property type="entry name" value="ZN2_CY6_FUNGAL_2"/>
    <property type="match status" value="1"/>
</dbReference>
<feature type="region of interest" description="Disordered" evidence="5">
    <location>
        <begin position="54"/>
        <end position="123"/>
    </location>
</feature>
<dbReference type="Pfam" id="PF00172">
    <property type="entry name" value="Zn_clus"/>
    <property type="match status" value="1"/>
</dbReference>
<dbReference type="SUPFAM" id="SSF57701">
    <property type="entry name" value="Zn2/Cys6 DNA-binding domain"/>
    <property type="match status" value="1"/>
</dbReference>
<feature type="compositionally biased region" description="Polar residues" evidence="5">
    <location>
        <begin position="69"/>
        <end position="79"/>
    </location>
</feature>
<evidence type="ECO:0000256" key="2">
    <source>
        <dbReference type="ARBA" id="ARBA00023125"/>
    </source>
</evidence>
<gene>
    <name evidence="7" type="ORF">N7456_008671</name>
</gene>
<proteinExistence type="predicted"/>
<dbReference type="InterPro" id="IPR001138">
    <property type="entry name" value="Zn2Cys6_DnaBD"/>
</dbReference>
<keyword evidence="2" id="KW-0238">DNA-binding</keyword>
<keyword evidence="1" id="KW-0805">Transcription regulation</keyword>
<keyword evidence="4" id="KW-0539">Nucleus</keyword>
<dbReference type="OrthoDB" id="5380854at2759"/>
<dbReference type="InterPro" id="IPR021858">
    <property type="entry name" value="Fun_TF"/>
</dbReference>
<protein>
    <recommendedName>
        <fullName evidence="6">Zn(2)-C6 fungal-type domain-containing protein</fullName>
    </recommendedName>
</protein>
<reference evidence="7" key="2">
    <citation type="journal article" date="2023" name="IMA Fungus">
        <title>Comparative genomic study of the Penicillium genus elucidates a diverse pangenome and 15 lateral gene transfer events.</title>
        <authorList>
            <person name="Petersen C."/>
            <person name="Sorensen T."/>
            <person name="Nielsen M.R."/>
            <person name="Sondergaard T.E."/>
            <person name="Sorensen J.L."/>
            <person name="Fitzpatrick D.A."/>
            <person name="Frisvad J.C."/>
            <person name="Nielsen K.L."/>
        </authorList>
    </citation>
    <scope>NUCLEOTIDE SEQUENCE</scope>
    <source>
        <strain evidence="7">IBT 30069</strain>
    </source>
</reference>
<dbReference type="InterPro" id="IPR053175">
    <property type="entry name" value="DHMBA_Reg_Transcription_Factor"/>
</dbReference>
<evidence type="ECO:0000313" key="7">
    <source>
        <dbReference type="EMBL" id="KAJ5092810.1"/>
    </source>
</evidence>
<dbReference type="PROSITE" id="PS00463">
    <property type="entry name" value="ZN2_CY6_FUNGAL_1"/>
    <property type="match status" value="1"/>
</dbReference>
<dbReference type="Proteomes" id="UP001149165">
    <property type="component" value="Unassembled WGS sequence"/>
</dbReference>
<organism evidence="7 8">
    <name type="scientific">Penicillium angulare</name>
    <dbReference type="NCBI Taxonomy" id="116970"/>
    <lineage>
        <taxon>Eukaryota</taxon>
        <taxon>Fungi</taxon>
        <taxon>Dikarya</taxon>
        <taxon>Ascomycota</taxon>
        <taxon>Pezizomycotina</taxon>
        <taxon>Eurotiomycetes</taxon>
        <taxon>Eurotiomycetidae</taxon>
        <taxon>Eurotiales</taxon>
        <taxon>Aspergillaceae</taxon>
        <taxon>Penicillium</taxon>
    </lineage>
</organism>
<dbReference type="SMART" id="SM00066">
    <property type="entry name" value="GAL4"/>
    <property type="match status" value="1"/>
</dbReference>
<evidence type="ECO:0000256" key="4">
    <source>
        <dbReference type="ARBA" id="ARBA00023242"/>
    </source>
</evidence>
<dbReference type="GO" id="GO:0000981">
    <property type="term" value="F:DNA-binding transcription factor activity, RNA polymerase II-specific"/>
    <property type="evidence" value="ECO:0007669"/>
    <property type="project" value="InterPro"/>
</dbReference>
<dbReference type="EMBL" id="JAPQKH010000006">
    <property type="protein sequence ID" value="KAJ5092810.1"/>
    <property type="molecule type" value="Genomic_DNA"/>
</dbReference>
<keyword evidence="8" id="KW-1185">Reference proteome</keyword>
<evidence type="ECO:0000313" key="8">
    <source>
        <dbReference type="Proteomes" id="UP001149165"/>
    </source>
</evidence>
<feature type="domain" description="Zn(2)-C6 fungal-type" evidence="6">
    <location>
        <begin position="4"/>
        <end position="32"/>
    </location>
</feature>
<feature type="compositionally biased region" description="Low complexity" evidence="5">
    <location>
        <begin position="102"/>
        <end position="116"/>
    </location>
</feature>
<dbReference type="AlphaFoldDB" id="A0A9W9F385"/>